<accession>A0ABX6P3K4</accession>
<evidence type="ECO:0008006" key="4">
    <source>
        <dbReference type="Google" id="ProtNLM"/>
    </source>
</evidence>
<sequence>MRQFATSLSAAAAVTLFAFVPPLAGFAQSDQPVPLQAAKAPVDTSLFAEDHRLFAVAMDAYREGRFSAAYGRFIVLADLGHPRAARMALLMYRDGPARYGTPWDATQEQLETRPTVAAGWAPPRSVEVATILDAAYAPGD</sequence>
<feature type="chain" id="PRO_5046601691" description="Sel1 repeat family protein" evidence="1">
    <location>
        <begin position="28"/>
        <end position="140"/>
    </location>
</feature>
<reference evidence="2 3" key="1">
    <citation type="submission" date="2020-05" db="EMBL/GenBank/DDBJ databases">
        <title>Ramlibacter rhizophilus sp. nov., isolated from rhizosphere soil of national flower Mugunghwa from South Korea.</title>
        <authorList>
            <person name="Zheng-Fei Y."/>
            <person name="Huan T."/>
        </authorList>
    </citation>
    <scope>NUCLEOTIDE SEQUENCE [LARGE SCALE GENOMIC DNA]</scope>
    <source>
        <strain evidence="2 3">H242</strain>
    </source>
</reference>
<gene>
    <name evidence="2" type="ORF">HK414_08050</name>
</gene>
<protein>
    <recommendedName>
        <fullName evidence="4">Sel1 repeat family protein</fullName>
    </recommendedName>
</protein>
<feature type="signal peptide" evidence="1">
    <location>
        <begin position="1"/>
        <end position="27"/>
    </location>
</feature>
<proteinExistence type="predicted"/>
<keyword evidence="1" id="KW-0732">Signal</keyword>
<evidence type="ECO:0000313" key="3">
    <source>
        <dbReference type="Proteomes" id="UP000500826"/>
    </source>
</evidence>
<organism evidence="2 3">
    <name type="scientific">Ramlibacter terrae</name>
    <dbReference type="NCBI Taxonomy" id="2732511"/>
    <lineage>
        <taxon>Bacteria</taxon>
        <taxon>Pseudomonadati</taxon>
        <taxon>Pseudomonadota</taxon>
        <taxon>Betaproteobacteria</taxon>
        <taxon>Burkholderiales</taxon>
        <taxon>Comamonadaceae</taxon>
        <taxon>Ramlibacter</taxon>
    </lineage>
</organism>
<reference evidence="2 3" key="2">
    <citation type="submission" date="2020-05" db="EMBL/GenBank/DDBJ databases">
        <authorList>
            <person name="Khan S.A."/>
            <person name="Jeon C.O."/>
            <person name="Chun B.H."/>
        </authorList>
    </citation>
    <scope>NUCLEOTIDE SEQUENCE [LARGE SCALE GENOMIC DNA]</scope>
    <source>
        <strain evidence="2 3">H242</strain>
    </source>
</reference>
<evidence type="ECO:0000313" key="2">
    <source>
        <dbReference type="EMBL" id="QJW83933.1"/>
    </source>
</evidence>
<dbReference type="Proteomes" id="UP000500826">
    <property type="component" value="Chromosome"/>
</dbReference>
<name>A0ABX6P3K4_9BURK</name>
<evidence type="ECO:0000256" key="1">
    <source>
        <dbReference type="SAM" id="SignalP"/>
    </source>
</evidence>
<dbReference type="EMBL" id="CP053418">
    <property type="protein sequence ID" value="QJW83933.1"/>
    <property type="molecule type" value="Genomic_DNA"/>
</dbReference>
<keyword evidence="3" id="KW-1185">Reference proteome</keyword>